<accession>A0A060RH46</accession>
<dbReference type="CDD" id="cd00392">
    <property type="entry name" value="Ribosomal_L13"/>
    <property type="match status" value="1"/>
</dbReference>
<dbReference type="EMBL" id="CCBC010000149">
    <property type="protein sequence ID" value="CDO18073.1"/>
    <property type="molecule type" value="Genomic_DNA"/>
</dbReference>
<comment type="subunit">
    <text evidence="5">Part of the 50S ribosomal subunit.</text>
</comment>
<dbReference type="GO" id="GO:0017148">
    <property type="term" value="P:negative regulation of translation"/>
    <property type="evidence" value="ECO:0007669"/>
    <property type="project" value="TreeGrafter"/>
</dbReference>
<reference evidence="8 9" key="2">
    <citation type="submission" date="2014-05" db="EMBL/GenBank/DDBJ databases">
        <title>Genome sequence of Streptococcus gallolyticus.</title>
        <authorList>
            <person name="Del Campo R."/>
        </authorList>
    </citation>
    <scope>NUCLEOTIDE SEQUENCE [LARGE SCALE GENOMIC DNA]</scope>
    <source>
        <strain evidence="8 9">LMG17956</strain>
    </source>
</reference>
<evidence type="ECO:0000256" key="7">
    <source>
        <dbReference type="RuleBase" id="RU003878"/>
    </source>
</evidence>
<keyword evidence="2 5" id="KW-0689">Ribosomal protein</keyword>
<proteinExistence type="inferred from homology"/>
<dbReference type="PANTHER" id="PTHR11545">
    <property type="entry name" value="RIBOSOMAL PROTEIN L13"/>
    <property type="match status" value="1"/>
</dbReference>
<sequence>MFTPFVRPRNLSNNSWTGTSTLCKQKRIRIGELMNKTTFMAKPGQVERKWYVVDATDVPLGRLSAVVASVLRGKNKPTFTPHTDTGDFVIVINAEKVKLTGKKATDKIYYTHSMYPGGLKQISAGELRSKNAVRLIEKSVKGMLPHNTLGRAQGMKLKVFVGSEHTHAAQQPEVLDIKGLI</sequence>
<dbReference type="Proteomes" id="UP000027584">
    <property type="component" value="Unassembled WGS sequence"/>
</dbReference>
<dbReference type="InterPro" id="IPR005822">
    <property type="entry name" value="Ribosomal_uL13"/>
</dbReference>
<dbReference type="GO" id="GO:0006412">
    <property type="term" value="P:translation"/>
    <property type="evidence" value="ECO:0007669"/>
    <property type="project" value="UniProtKB-UniRule"/>
</dbReference>
<dbReference type="GO" id="GO:0003729">
    <property type="term" value="F:mRNA binding"/>
    <property type="evidence" value="ECO:0007669"/>
    <property type="project" value="TreeGrafter"/>
</dbReference>
<dbReference type="PANTHER" id="PTHR11545:SF2">
    <property type="entry name" value="LARGE RIBOSOMAL SUBUNIT PROTEIN UL13M"/>
    <property type="match status" value="1"/>
</dbReference>
<dbReference type="Gene3D" id="3.90.1180.10">
    <property type="entry name" value="Ribosomal protein L13"/>
    <property type="match status" value="1"/>
</dbReference>
<dbReference type="PROSITE" id="PS00783">
    <property type="entry name" value="RIBOSOMAL_L13"/>
    <property type="match status" value="1"/>
</dbReference>
<comment type="caution">
    <text evidence="8">The sequence shown here is derived from an EMBL/GenBank/DDBJ whole genome shotgun (WGS) entry which is preliminary data.</text>
</comment>
<organism evidence="8 9">
    <name type="scientific">Streptococcus gallolyticus</name>
    <dbReference type="NCBI Taxonomy" id="315405"/>
    <lineage>
        <taxon>Bacteria</taxon>
        <taxon>Bacillati</taxon>
        <taxon>Bacillota</taxon>
        <taxon>Bacilli</taxon>
        <taxon>Lactobacillales</taxon>
        <taxon>Streptococcaceae</taxon>
        <taxon>Streptococcus</taxon>
    </lineage>
</organism>
<evidence type="ECO:0000313" key="9">
    <source>
        <dbReference type="Proteomes" id="UP000027584"/>
    </source>
</evidence>
<reference evidence="8 9" key="1">
    <citation type="submission" date="2014-02" db="EMBL/GenBank/DDBJ databases">
        <authorList>
            <person name="Manrique M."/>
        </authorList>
    </citation>
    <scope>NUCLEOTIDE SEQUENCE [LARGE SCALE GENOMIC DNA]</scope>
    <source>
        <strain evidence="8 9">LMG17956</strain>
    </source>
</reference>
<dbReference type="InterPro" id="IPR023563">
    <property type="entry name" value="Ribosomal_uL13_CS"/>
</dbReference>
<dbReference type="GO" id="GO:0022625">
    <property type="term" value="C:cytosolic large ribosomal subunit"/>
    <property type="evidence" value="ECO:0007669"/>
    <property type="project" value="TreeGrafter"/>
</dbReference>
<dbReference type="FunFam" id="3.90.1180.10:FF:000001">
    <property type="entry name" value="50S ribosomal protein L13"/>
    <property type="match status" value="1"/>
</dbReference>
<evidence type="ECO:0000256" key="6">
    <source>
        <dbReference type="RuleBase" id="RU003877"/>
    </source>
</evidence>
<dbReference type="InterPro" id="IPR005823">
    <property type="entry name" value="Ribosomal_uL13_bac-type"/>
</dbReference>
<evidence type="ECO:0000256" key="2">
    <source>
        <dbReference type="ARBA" id="ARBA00022980"/>
    </source>
</evidence>
<evidence type="ECO:0000256" key="4">
    <source>
        <dbReference type="ARBA" id="ARBA00035201"/>
    </source>
</evidence>
<comment type="function">
    <text evidence="5 7">This protein is one of the early assembly proteins of the 50S ribosomal subunit, although it is not seen to bind rRNA by itself. It is important during the early stages of 50S assembly.</text>
</comment>
<evidence type="ECO:0000313" key="8">
    <source>
        <dbReference type="EMBL" id="CDO18073.1"/>
    </source>
</evidence>
<dbReference type="NCBIfam" id="TIGR01066">
    <property type="entry name" value="rplM_bact"/>
    <property type="match status" value="1"/>
</dbReference>
<gene>
    <name evidence="5 7" type="primary">rplM</name>
    <name evidence="8" type="ORF">BN963_SGAL_01268</name>
</gene>
<dbReference type="SUPFAM" id="SSF52161">
    <property type="entry name" value="Ribosomal protein L13"/>
    <property type="match status" value="1"/>
</dbReference>
<name>A0A060RH46_9STRE</name>
<evidence type="ECO:0000256" key="5">
    <source>
        <dbReference type="HAMAP-Rule" id="MF_01366"/>
    </source>
</evidence>
<comment type="similarity">
    <text evidence="1 5 6">Belongs to the universal ribosomal protein uL13 family.</text>
</comment>
<evidence type="ECO:0000256" key="1">
    <source>
        <dbReference type="ARBA" id="ARBA00006227"/>
    </source>
</evidence>
<protein>
    <recommendedName>
        <fullName evidence="4 5">Large ribosomal subunit protein uL13</fullName>
    </recommendedName>
</protein>
<dbReference type="InterPro" id="IPR036899">
    <property type="entry name" value="Ribosomal_uL13_sf"/>
</dbReference>
<dbReference type="AlphaFoldDB" id="A0A060RH46"/>
<dbReference type="Pfam" id="PF00572">
    <property type="entry name" value="Ribosomal_L13"/>
    <property type="match status" value="1"/>
</dbReference>
<keyword evidence="3 5" id="KW-0687">Ribonucleoprotein</keyword>
<evidence type="ECO:0000256" key="3">
    <source>
        <dbReference type="ARBA" id="ARBA00023274"/>
    </source>
</evidence>
<dbReference type="GO" id="GO:0003735">
    <property type="term" value="F:structural constituent of ribosome"/>
    <property type="evidence" value="ECO:0007669"/>
    <property type="project" value="InterPro"/>
</dbReference>
<dbReference type="HAMAP" id="MF_01366">
    <property type="entry name" value="Ribosomal_uL13"/>
    <property type="match status" value="1"/>
</dbReference>